<evidence type="ECO:0000256" key="4">
    <source>
        <dbReference type="ARBA" id="ARBA00023098"/>
    </source>
</evidence>
<evidence type="ECO:0000313" key="7">
    <source>
        <dbReference type="Proteomes" id="UP000005239"/>
    </source>
</evidence>
<dbReference type="EC" id="3.1.4.11" evidence="1 5"/>
<accession>A0A2A6BSH0</accession>
<dbReference type="Gene3D" id="3.20.20.190">
    <property type="entry name" value="Phosphatidylinositol (PI) phosphodiesterase"/>
    <property type="match status" value="2"/>
</dbReference>
<dbReference type="PRINTS" id="PR00390">
    <property type="entry name" value="PHPHLIPASEC"/>
</dbReference>
<dbReference type="Proteomes" id="UP000005239">
    <property type="component" value="Unassembled WGS sequence"/>
</dbReference>
<dbReference type="InterPro" id="IPR000909">
    <property type="entry name" value="PLipase_C_PInositol-sp_X_dom"/>
</dbReference>
<dbReference type="Pfam" id="PF00387">
    <property type="entry name" value="PI-PLC-Y"/>
    <property type="match status" value="1"/>
</dbReference>
<dbReference type="Gene3D" id="2.60.40.150">
    <property type="entry name" value="C2 domain"/>
    <property type="match status" value="1"/>
</dbReference>
<dbReference type="GO" id="GO:0048015">
    <property type="term" value="P:phosphatidylinositol-mediated signaling"/>
    <property type="evidence" value="ECO:0000318"/>
    <property type="project" value="GO_Central"/>
</dbReference>
<keyword evidence="7" id="KW-1185">Reference proteome</keyword>
<proteinExistence type="predicted"/>
<dbReference type="InterPro" id="IPR011992">
    <property type="entry name" value="EF-hand-dom_pair"/>
</dbReference>
<dbReference type="SUPFAM" id="SSF51695">
    <property type="entry name" value="PLC-like phosphodiesterases"/>
    <property type="match status" value="1"/>
</dbReference>
<dbReference type="PANTHER" id="PTHR10336">
    <property type="entry name" value="PHOSPHOINOSITIDE-SPECIFIC PHOSPHOLIPASE C FAMILY PROTEIN"/>
    <property type="match status" value="1"/>
</dbReference>
<dbReference type="SMART" id="SM00148">
    <property type="entry name" value="PLCXc"/>
    <property type="match status" value="1"/>
</dbReference>
<keyword evidence="2 5" id="KW-0378">Hydrolase</keyword>
<protein>
    <recommendedName>
        <fullName evidence="1 5">Phosphoinositide phospholipase C</fullName>
        <ecNumber evidence="1 5">3.1.4.11</ecNumber>
    </recommendedName>
</protein>
<evidence type="ECO:0000313" key="6">
    <source>
        <dbReference type="EnsemblMetazoa" id="PPA01399.1"/>
    </source>
</evidence>
<dbReference type="OrthoDB" id="269822at2759"/>
<dbReference type="GO" id="GO:0046488">
    <property type="term" value="P:phosphatidylinositol metabolic process"/>
    <property type="evidence" value="ECO:0000318"/>
    <property type="project" value="GO_Central"/>
</dbReference>
<name>A0A2A6BSH0_PRIPA</name>
<keyword evidence="3 5" id="KW-0442">Lipid degradation</keyword>
<dbReference type="InterPro" id="IPR035892">
    <property type="entry name" value="C2_domain_sf"/>
</dbReference>
<sequence length="471" mass="53037">WTRLSLETNERGRISRETIIDLFLSGAIKKEMIVKAMHDSGIPASKFRHLLVLSRWDVDPANFSFDAFGKLLLLLNPPIEYFEIAEKLIGDNCQFTKDLFIAFLSDVQGITDYDKAEQIYDRFRSSNDFISKAAMYSFLASEYCICVDPTKYEQKEDMGKPLSDYYISSSHNSYLTGPQVFGQSSSELYRYDVLIHIRETAFSRSQMPVILSFENHSSLEHQEMIFGLCKDIFGDLLLDKPIDSHPLEKDTPLPAPDFLFKKILIKNKKNASPGENSDQSTEDEESGLIRAAPESTVHPGLSDLVIYTQPIKFKGFNHARVAGRHYQMSSFSETKGSELIQQSKGQFIAHSTRQLTRIYPKGTRVTSSNYPPMGVFDLHGGSGYRLKPAHLRQRTSSGIPVTSQITIKIAFPESAYLQFTVRDDASNVLGCRVLPVDGLKVGYRHVNLRTVTHAPSFSSLFLLITKVGGND</sequence>
<evidence type="ECO:0000256" key="1">
    <source>
        <dbReference type="ARBA" id="ARBA00012368"/>
    </source>
</evidence>
<dbReference type="SMART" id="SM00149">
    <property type="entry name" value="PLCYc"/>
    <property type="match status" value="1"/>
</dbReference>
<dbReference type="PANTHER" id="PTHR10336:SF36">
    <property type="entry name" value="1-PHOSPHATIDYLINOSITOL 4,5-BISPHOSPHATE PHOSPHODIESTERASE BETA-4"/>
    <property type="match status" value="1"/>
</dbReference>
<dbReference type="PROSITE" id="PS50007">
    <property type="entry name" value="PIPLC_X_DOMAIN"/>
    <property type="match status" value="1"/>
</dbReference>
<dbReference type="SUPFAM" id="SSF47473">
    <property type="entry name" value="EF-hand"/>
    <property type="match status" value="1"/>
</dbReference>
<dbReference type="InterPro" id="IPR017946">
    <property type="entry name" value="PLC-like_Pdiesterase_TIM-brl"/>
</dbReference>
<dbReference type="PROSITE" id="PS50008">
    <property type="entry name" value="PIPLC_Y_DOMAIN"/>
    <property type="match status" value="2"/>
</dbReference>
<evidence type="ECO:0000256" key="2">
    <source>
        <dbReference type="ARBA" id="ARBA00022801"/>
    </source>
</evidence>
<dbReference type="Pfam" id="PF00388">
    <property type="entry name" value="PI-PLC-X"/>
    <property type="match status" value="2"/>
</dbReference>
<dbReference type="EnsemblMetazoa" id="PPA01399.1">
    <property type="protein sequence ID" value="PPA01399.1"/>
    <property type="gene ID" value="WBGene00090953"/>
</dbReference>
<dbReference type="AlphaFoldDB" id="A0A2A6BSH0"/>
<gene>
    <name evidence="6" type="primary">WBGene00090953</name>
</gene>
<comment type="catalytic activity">
    <reaction evidence="5">
        <text>a 1,2-diacyl-sn-glycero-3-phospho-(1D-myo-inositol-4,5-bisphosphate) + H2O = 1D-myo-inositol 1,4,5-trisphosphate + a 1,2-diacyl-sn-glycerol + H(+)</text>
        <dbReference type="Rhea" id="RHEA:33179"/>
        <dbReference type="ChEBI" id="CHEBI:15377"/>
        <dbReference type="ChEBI" id="CHEBI:15378"/>
        <dbReference type="ChEBI" id="CHEBI:17815"/>
        <dbReference type="ChEBI" id="CHEBI:58456"/>
        <dbReference type="ChEBI" id="CHEBI:203600"/>
        <dbReference type="EC" id="3.1.4.11"/>
    </reaction>
</comment>
<evidence type="ECO:0000256" key="5">
    <source>
        <dbReference type="RuleBase" id="RU361133"/>
    </source>
</evidence>
<evidence type="ECO:0000256" key="3">
    <source>
        <dbReference type="ARBA" id="ARBA00022963"/>
    </source>
</evidence>
<dbReference type="SUPFAM" id="SSF49562">
    <property type="entry name" value="C2 domain (Calcium/lipid-binding domain, CaLB)"/>
    <property type="match status" value="1"/>
</dbReference>
<dbReference type="InterPro" id="IPR001711">
    <property type="entry name" value="PLipase_C_Pinositol-sp_Y"/>
</dbReference>
<keyword evidence="4 5" id="KW-0443">Lipid metabolism</keyword>
<reference evidence="6" key="2">
    <citation type="submission" date="2022-06" db="UniProtKB">
        <authorList>
            <consortium name="EnsemblMetazoa"/>
        </authorList>
    </citation>
    <scope>IDENTIFICATION</scope>
    <source>
        <strain evidence="6">PS312</strain>
    </source>
</reference>
<organism evidence="6 7">
    <name type="scientific">Pristionchus pacificus</name>
    <name type="common">Parasitic nematode worm</name>
    <dbReference type="NCBI Taxonomy" id="54126"/>
    <lineage>
        <taxon>Eukaryota</taxon>
        <taxon>Metazoa</taxon>
        <taxon>Ecdysozoa</taxon>
        <taxon>Nematoda</taxon>
        <taxon>Chromadorea</taxon>
        <taxon>Rhabditida</taxon>
        <taxon>Rhabditina</taxon>
        <taxon>Diplogasteromorpha</taxon>
        <taxon>Diplogasteroidea</taxon>
        <taxon>Neodiplogasteridae</taxon>
        <taxon>Pristionchus</taxon>
    </lineage>
</organism>
<reference evidence="7" key="1">
    <citation type="journal article" date="2008" name="Nat. Genet.">
        <title>The Pristionchus pacificus genome provides a unique perspective on nematode lifestyle and parasitism.</title>
        <authorList>
            <person name="Dieterich C."/>
            <person name="Clifton S.W."/>
            <person name="Schuster L.N."/>
            <person name="Chinwalla A."/>
            <person name="Delehaunty K."/>
            <person name="Dinkelacker I."/>
            <person name="Fulton L."/>
            <person name="Fulton R."/>
            <person name="Godfrey J."/>
            <person name="Minx P."/>
            <person name="Mitreva M."/>
            <person name="Roeseler W."/>
            <person name="Tian H."/>
            <person name="Witte H."/>
            <person name="Yang S.P."/>
            <person name="Wilson R.K."/>
            <person name="Sommer R.J."/>
        </authorList>
    </citation>
    <scope>NUCLEOTIDE SEQUENCE [LARGE SCALE GENOMIC DNA]</scope>
    <source>
        <strain evidence="7">PS312</strain>
    </source>
</reference>
<dbReference type="InterPro" id="IPR001192">
    <property type="entry name" value="PI-PLC_fam"/>
</dbReference>
<accession>A0A8R1YB34</accession>
<dbReference type="GO" id="GO:0004435">
    <property type="term" value="F:phosphatidylinositol-4,5-bisphosphate phospholipase C activity"/>
    <property type="evidence" value="ECO:0000318"/>
    <property type="project" value="GO_Central"/>
</dbReference>
<dbReference type="GO" id="GO:0016042">
    <property type="term" value="P:lipid catabolic process"/>
    <property type="evidence" value="ECO:0007669"/>
    <property type="project" value="UniProtKB-KW"/>
</dbReference>
<dbReference type="GO" id="GO:0051209">
    <property type="term" value="P:release of sequestered calcium ion into cytosol"/>
    <property type="evidence" value="ECO:0000318"/>
    <property type="project" value="GO_Central"/>
</dbReference>